<dbReference type="SUPFAM" id="SSF50494">
    <property type="entry name" value="Trypsin-like serine proteases"/>
    <property type="match status" value="1"/>
</dbReference>
<accession>A0A6F8XXU7</accession>
<feature type="domain" description="vWA-MoxR associated protein C-terminal" evidence="2">
    <location>
        <begin position="330"/>
        <end position="579"/>
    </location>
</feature>
<evidence type="ECO:0000259" key="2">
    <source>
        <dbReference type="Pfam" id="PF20028"/>
    </source>
</evidence>
<dbReference type="EMBL" id="AP022870">
    <property type="protein sequence ID" value="BCB78551.1"/>
    <property type="molecule type" value="Genomic_DNA"/>
</dbReference>
<dbReference type="PANTHER" id="PTHR43019:SF23">
    <property type="entry name" value="PROTEASE DO-LIKE 5, CHLOROPLASTIC"/>
    <property type="match status" value="1"/>
</dbReference>
<keyword evidence="4" id="KW-1185">Reference proteome</keyword>
<dbReference type="PANTHER" id="PTHR43019">
    <property type="entry name" value="SERINE ENDOPROTEASE DEGS"/>
    <property type="match status" value="1"/>
</dbReference>
<reference evidence="3 4" key="1">
    <citation type="submission" date="2020-03" db="EMBL/GenBank/DDBJ databases">
        <title>Whole genome shotgun sequence of Phytohabitans flavus NBRC 107702.</title>
        <authorList>
            <person name="Komaki H."/>
            <person name="Tamura T."/>
        </authorList>
    </citation>
    <scope>NUCLEOTIDE SEQUENCE [LARGE SCALE GENOMIC DNA]</scope>
    <source>
        <strain evidence="3 4">NBRC 107702</strain>
    </source>
</reference>
<sequence>MGEPRWHARVDVPDSVEGGGSGLLIDERHVLTCAHVVEPPDAAVLVSFPSAAIADVPATVVHRGPWQPETTGSGDFAILQLETAQAITPARFAPFTTIATRSQESFYARGFPDGYYSEGTTAMLRLVPGGLGPETRQLKPWDSTSKDLTPGFSGGAVVREATDEVVGIVTAADQHRQGAMLPIEKICEHWPQLAERIELGPFGPAAYQDLRSILSTVDLRVPGWLLPTVLGAQDSTFAPDPPRLSTVLEVAEWLATETNFQDERVKQLLATLLLQVAFLRPAVEHDAMDWIKQYTLGGPTPPKRGSEAASASVIVRIAPTAGGAAEEEACHVTMWTVTGPDAEFSEPIIDERVPTPQVRDLVTTSLPDAVEQVPIVHKDVVVEFVLPRRWLSWPVDEWTVYHGEEVLLGVTWPVVVRDLDWFDREDARELERRAHDLRDHAKDLAALMSWKDCAAQLAPPRGFHAWLRGRERPLALGLAGHWAQQDRIESAVAAGVPAVLWPRRSCGPDVAACGADLGDQPGEALCPGRMFRRDIVESLRDIRAERLPGWAHELRGQAEEADDPDTHCGAKISVLLDDPRRKLPYQLGFAS</sequence>
<dbReference type="InterPro" id="IPR009003">
    <property type="entry name" value="Peptidase_S1_PA"/>
</dbReference>
<dbReference type="InterPro" id="IPR045453">
    <property type="entry name" value="VMAP-M8"/>
</dbReference>
<dbReference type="Pfam" id="PF20028">
    <property type="entry name" value="VMAP-C"/>
    <property type="match status" value="1"/>
</dbReference>
<organism evidence="3 4">
    <name type="scientific">Phytohabitans flavus</name>
    <dbReference type="NCBI Taxonomy" id="1076124"/>
    <lineage>
        <taxon>Bacteria</taxon>
        <taxon>Bacillati</taxon>
        <taxon>Actinomycetota</taxon>
        <taxon>Actinomycetes</taxon>
        <taxon>Micromonosporales</taxon>
        <taxon>Micromonosporaceae</taxon>
    </lineage>
</organism>
<evidence type="ECO:0000313" key="4">
    <source>
        <dbReference type="Proteomes" id="UP000502508"/>
    </source>
</evidence>
<dbReference type="Proteomes" id="UP000502508">
    <property type="component" value="Chromosome"/>
</dbReference>
<dbReference type="GO" id="GO:0008233">
    <property type="term" value="F:peptidase activity"/>
    <property type="evidence" value="ECO:0007669"/>
    <property type="project" value="UniProtKB-KW"/>
</dbReference>
<evidence type="ECO:0000259" key="1">
    <source>
        <dbReference type="Pfam" id="PF19969"/>
    </source>
</evidence>
<dbReference type="InterPro" id="IPR045450">
    <property type="entry name" value="VMAP_C"/>
</dbReference>
<gene>
    <name evidence="3" type="ORF">Pflav_049610</name>
</gene>
<evidence type="ECO:0000313" key="3">
    <source>
        <dbReference type="EMBL" id="BCB78551.1"/>
    </source>
</evidence>
<keyword evidence="3" id="KW-0378">Hydrolase</keyword>
<dbReference type="AlphaFoldDB" id="A0A6F8XXU7"/>
<dbReference type="RefSeq" id="WP_173038189.1">
    <property type="nucleotide sequence ID" value="NZ_AP022870.1"/>
</dbReference>
<protein>
    <submittedName>
        <fullName evidence="3">Serine protease</fullName>
    </submittedName>
</protein>
<name>A0A6F8XXU7_9ACTN</name>
<dbReference type="Pfam" id="PF19969">
    <property type="entry name" value="VMAP-M8"/>
    <property type="match status" value="1"/>
</dbReference>
<proteinExistence type="predicted"/>
<feature type="domain" description="vWA-MoxR associated protein middle region 8" evidence="1">
    <location>
        <begin position="196"/>
        <end position="293"/>
    </location>
</feature>
<dbReference type="KEGG" id="pfla:Pflav_049610"/>
<dbReference type="GO" id="GO:0006508">
    <property type="term" value="P:proteolysis"/>
    <property type="evidence" value="ECO:0007669"/>
    <property type="project" value="UniProtKB-KW"/>
</dbReference>
<dbReference type="Gene3D" id="2.40.10.120">
    <property type="match status" value="1"/>
</dbReference>
<keyword evidence="3" id="KW-0645">Protease</keyword>
<dbReference type="Pfam" id="PF13365">
    <property type="entry name" value="Trypsin_2"/>
    <property type="match status" value="1"/>
</dbReference>
<reference evidence="3 4" key="2">
    <citation type="submission" date="2020-03" db="EMBL/GenBank/DDBJ databases">
        <authorList>
            <person name="Ichikawa N."/>
            <person name="Kimura A."/>
            <person name="Kitahashi Y."/>
            <person name="Uohara A."/>
        </authorList>
    </citation>
    <scope>NUCLEOTIDE SEQUENCE [LARGE SCALE GENOMIC DNA]</scope>
    <source>
        <strain evidence="3 4">NBRC 107702</strain>
    </source>
</reference>